<dbReference type="AlphaFoldDB" id="A0A0V0WQQ8"/>
<sequence>MLSVNYAMHRQSSYLVERDFSAVTDFQATQIKTTNKVAWANSCQINLFHTHN</sequence>
<reference evidence="1 2" key="1">
    <citation type="submission" date="2015-01" db="EMBL/GenBank/DDBJ databases">
        <title>Evolution of Trichinella species and genotypes.</title>
        <authorList>
            <person name="Korhonen P.K."/>
            <person name="Edoardo P."/>
            <person name="Giuseppe L.R."/>
            <person name="Gasser R.B."/>
        </authorList>
    </citation>
    <scope>NUCLEOTIDE SEQUENCE [LARGE SCALE GENOMIC DNA]</scope>
    <source>
        <strain evidence="1">ISS2496</strain>
    </source>
</reference>
<protein>
    <submittedName>
        <fullName evidence="1">Uncharacterized protein</fullName>
    </submittedName>
</protein>
<organism evidence="1 2">
    <name type="scientific">Trichinella patagoniensis</name>
    <dbReference type="NCBI Taxonomy" id="990121"/>
    <lineage>
        <taxon>Eukaryota</taxon>
        <taxon>Metazoa</taxon>
        <taxon>Ecdysozoa</taxon>
        <taxon>Nematoda</taxon>
        <taxon>Enoplea</taxon>
        <taxon>Dorylaimia</taxon>
        <taxon>Trichinellida</taxon>
        <taxon>Trichinellidae</taxon>
        <taxon>Trichinella</taxon>
    </lineage>
</organism>
<dbReference type="EMBL" id="JYDQ01005507">
    <property type="protein sequence ID" value="KRX78042.1"/>
    <property type="molecule type" value="Genomic_DNA"/>
</dbReference>
<keyword evidence="2" id="KW-1185">Reference proteome</keyword>
<dbReference type="Proteomes" id="UP000054783">
    <property type="component" value="Unassembled WGS sequence"/>
</dbReference>
<evidence type="ECO:0000313" key="1">
    <source>
        <dbReference type="EMBL" id="KRX78042.1"/>
    </source>
</evidence>
<gene>
    <name evidence="1" type="ORF">T12_7350</name>
</gene>
<comment type="caution">
    <text evidence="1">The sequence shown here is derived from an EMBL/GenBank/DDBJ whole genome shotgun (WGS) entry which is preliminary data.</text>
</comment>
<name>A0A0V0WQQ8_9BILA</name>
<proteinExistence type="predicted"/>
<evidence type="ECO:0000313" key="2">
    <source>
        <dbReference type="Proteomes" id="UP000054783"/>
    </source>
</evidence>
<accession>A0A0V0WQQ8</accession>